<keyword evidence="1" id="KW-0812">Transmembrane</keyword>
<accession>A0AAF3FG81</accession>
<dbReference type="WBParaSite" id="MBELARI_LOCUS6049">
    <property type="protein sequence ID" value="MBELARI_LOCUS6049"/>
    <property type="gene ID" value="MBELARI_LOCUS6049"/>
</dbReference>
<feature type="transmembrane region" description="Helical" evidence="1">
    <location>
        <begin position="33"/>
        <end position="53"/>
    </location>
</feature>
<name>A0AAF3FG81_9BILA</name>
<protein>
    <submittedName>
        <fullName evidence="3">Uncharacterized protein</fullName>
    </submittedName>
</protein>
<evidence type="ECO:0000313" key="2">
    <source>
        <dbReference type="Proteomes" id="UP000887575"/>
    </source>
</evidence>
<proteinExistence type="predicted"/>
<feature type="transmembrane region" description="Helical" evidence="1">
    <location>
        <begin position="65"/>
        <end position="86"/>
    </location>
</feature>
<organism evidence="2 3">
    <name type="scientific">Mesorhabditis belari</name>
    <dbReference type="NCBI Taxonomy" id="2138241"/>
    <lineage>
        <taxon>Eukaryota</taxon>
        <taxon>Metazoa</taxon>
        <taxon>Ecdysozoa</taxon>
        <taxon>Nematoda</taxon>
        <taxon>Chromadorea</taxon>
        <taxon>Rhabditida</taxon>
        <taxon>Rhabditina</taxon>
        <taxon>Rhabditomorpha</taxon>
        <taxon>Rhabditoidea</taxon>
        <taxon>Rhabditidae</taxon>
        <taxon>Mesorhabditinae</taxon>
        <taxon>Mesorhabditis</taxon>
    </lineage>
</organism>
<evidence type="ECO:0000313" key="3">
    <source>
        <dbReference type="WBParaSite" id="MBELARI_LOCUS6049"/>
    </source>
</evidence>
<reference evidence="3" key="1">
    <citation type="submission" date="2024-02" db="UniProtKB">
        <authorList>
            <consortium name="WormBaseParasite"/>
        </authorList>
    </citation>
    <scope>IDENTIFICATION</scope>
</reference>
<keyword evidence="1" id="KW-1133">Transmembrane helix</keyword>
<sequence>MTSESITRLRIVFIVWCSLLFSLYVYLCVPSLSVSIAFCLINAFIVCFACVGIRAQISLFIFPNIIFKSLMVMVLLFIACISLDAIHMKVRNEMRKSKANQTEQIVDNWIDEKMSESPFLRSLITTQADPFFVVWLMCFVLLLCAEIRLCFAVAYKNLGPRAGNGGDHSTSPMEIVTIKQAPPPSYSHCIRRDSQVSTKQTDSDDLPTYEEANEIVKRRMSLVSGDVPCSSRSGSIYTSTALMKIPPPPATLHL</sequence>
<evidence type="ECO:0000256" key="1">
    <source>
        <dbReference type="SAM" id="Phobius"/>
    </source>
</evidence>
<dbReference type="AlphaFoldDB" id="A0AAF3FG81"/>
<feature type="transmembrane region" description="Helical" evidence="1">
    <location>
        <begin position="9"/>
        <end position="27"/>
    </location>
</feature>
<feature type="transmembrane region" description="Helical" evidence="1">
    <location>
        <begin position="132"/>
        <end position="155"/>
    </location>
</feature>
<keyword evidence="1" id="KW-0472">Membrane</keyword>
<dbReference type="Proteomes" id="UP000887575">
    <property type="component" value="Unassembled WGS sequence"/>
</dbReference>
<keyword evidence="2" id="KW-1185">Reference proteome</keyword>